<feature type="domain" description="DUF5979" evidence="6">
    <location>
        <begin position="495"/>
        <end position="580"/>
    </location>
</feature>
<evidence type="ECO:0000313" key="7">
    <source>
        <dbReference type="EMBL" id="MFD1202585.1"/>
    </source>
</evidence>
<name>A0ABW3TPL4_9MICO</name>
<evidence type="ECO:0000256" key="4">
    <source>
        <dbReference type="ARBA" id="ARBA00022729"/>
    </source>
</evidence>
<accession>A0ABW3TPL4</accession>
<dbReference type="Pfam" id="PF19407">
    <property type="entry name" value="DUF5979"/>
    <property type="match status" value="2"/>
</dbReference>
<dbReference type="InterPro" id="IPR011252">
    <property type="entry name" value="Fibrogen-bd_dom1"/>
</dbReference>
<evidence type="ECO:0000256" key="3">
    <source>
        <dbReference type="ARBA" id="ARBA00022525"/>
    </source>
</evidence>
<proteinExistence type="predicted"/>
<comment type="caution">
    <text evidence="7">The sequence shown here is derived from an EMBL/GenBank/DDBJ whole genome shotgun (WGS) entry which is preliminary data.</text>
</comment>
<comment type="subcellular location">
    <subcellularLocation>
        <location evidence="1">Secreted</location>
        <location evidence="1">Cell wall</location>
    </subcellularLocation>
</comment>
<dbReference type="InterPro" id="IPR008966">
    <property type="entry name" value="Adhesion_dom_sf"/>
</dbReference>
<organism evidence="7 8">
    <name type="scientific">Leucobacter albus</name>
    <dbReference type="NCBI Taxonomy" id="272210"/>
    <lineage>
        <taxon>Bacteria</taxon>
        <taxon>Bacillati</taxon>
        <taxon>Actinomycetota</taxon>
        <taxon>Actinomycetes</taxon>
        <taxon>Micrococcales</taxon>
        <taxon>Microbacteriaceae</taxon>
        <taxon>Leucobacter</taxon>
    </lineage>
</organism>
<evidence type="ECO:0000313" key="8">
    <source>
        <dbReference type="Proteomes" id="UP001597181"/>
    </source>
</evidence>
<feature type="domain" description="DUF5979" evidence="6">
    <location>
        <begin position="353"/>
        <end position="451"/>
    </location>
</feature>
<evidence type="ECO:0000256" key="1">
    <source>
        <dbReference type="ARBA" id="ARBA00004191"/>
    </source>
</evidence>
<evidence type="ECO:0000259" key="6">
    <source>
        <dbReference type="Pfam" id="PF19407"/>
    </source>
</evidence>
<keyword evidence="3" id="KW-0964">Secreted</keyword>
<reference evidence="8" key="1">
    <citation type="journal article" date="2019" name="Int. J. Syst. Evol. Microbiol.">
        <title>The Global Catalogue of Microorganisms (GCM) 10K type strain sequencing project: providing services to taxonomists for standard genome sequencing and annotation.</title>
        <authorList>
            <consortium name="The Broad Institute Genomics Platform"/>
            <consortium name="The Broad Institute Genome Sequencing Center for Infectious Disease"/>
            <person name="Wu L."/>
            <person name="Ma J."/>
        </authorList>
    </citation>
    <scope>NUCLEOTIDE SEQUENCE [LARGE SCALE GENOMIC DNA]</scope>
    <source>
        <strain evidence="8">CCUG 50213</strain>
    </source>
</reference>
<keyword evidence="2" id="KW-0134">Cell wall</keyword>
<dbReference type="RefSeq" id="WP_343960562.1">
    <property type="nucleotide sequence ID" value="NZ_BAAAKZ010000008.1"/>
</dbReference>
<evidence type="ECO:0000256" key="2">
    <source>
        <dbReference type="ARBA" id="ARBA00022512"/>
    </source>
</evidence>
<dbReference type="InterPro" id="IPR046022">
    <property type="entry name" value="DUF5979"/>
</dbReference>
<dbReference type="SUPFAM" id="SSF49401">
    <property type="entry name" value="Bacterial adhesins"/>
    <property type="match status" value="1"/>
</dbReference>
<protein>
    <submittedName>
        <fullName evidence="7">DUF5979 domain-containing protein</fullName>
    </submittedName>
</protein>
<evidence type="ECO:0000256" key="5">
    <source>
        <dbReference type="ARBA" id="ARBA00023088"/>
    </source>
</evidence>
<dbReference type="Gene3D" id="2.60.40.1280">
    <property type="match status" value="1"/>
</dbReference>
<keyword evidence="8" id="KW-1185">Reference proteome</keyword>
<sequence>MEKALPHGSQSKVQAGVRRMLGALLAAVLGVMGLIALPGAATAATVGDITSVEFTNDEFAGGSRQEINVTWSVANNPTPPLSVSIDLPPELRGYTDRFPATAADGSVVGECTVTPTKITCTIDDEYVAANPLNISGSFRFLVDIRVYNTVTEEHTWEVGGVTTPPVTVTPNPGVCESDCEYKGTWGWKHGNYNNIDDVIDWTVGVRAEDPNGLVAGKNVTVTDFLDLSIFEVIGTPVVEEAGAVRVNPQTNREEPVWKQMPADLVTIAPDNLSVSFTSRAGVSGGELRPGDKELTGAFYVVKWKTKVLDEGEAGTYTNEAEWVIEGVDSHTHQGTVVRQSGSGTVVGTNHGKFAVTKQLVGNADLIDPPAFTLNWVAYASDDDTTGTPGSATIRAGETFTSPEFFKGTRVVLTEVTPTEPANVAWSAPKFVATDAQGNPLPGAQPTETLDITFARAAGNLARVSFFTLTNEATLVAAPIHAKKVVENPDGLDLSAIPSYTLNYSYPAGEHWAAGSGSVALPADGTVVATELLPIGAKVTFAEAEPAAIAGGHWHDPQFSATTVTVGSGEALDVSVTNTITRSVPPVSPPKSGIAHTGGSPLQPLGVATVALLIAAGATLAIRGARRAGAER</sequence>
<keyword evidence="5" id="KW-0572">Peptidoglycan-anchor</keyword>
<dbReference type="EMBL" id="JBHTLY010000005">
    <property type="protein sequence ID" value="MFD1202585.1"/>
    <property type="molecule type" value="Genomic_DNA"/>
</dbReference>
<keyword evidence="4" id="KW-0732">Signal</keyword>
<dbReference type="Proteomes" id="UP001597181">
    <property type="component" value="Unassembled WGS sequence"/>
</dbReference>
<gene>
    <name evidence="7" type="ORF">ACFQ3U_11845</name>
</gene>